<dbReference type="InterPro" id="IPR029063">
    <property type="entry name" value="SAM-dependent_MTases_sf"/>
</dbReference>
<feature type="active site" description="Nucleophile" evidence="5">
    <location>
        <position position="254"/>
    </location>
</feature>
<evidence type="ECO:0000256" key="4">
    <source>
        <dbReference type="ARBA" id="ARBA00022884"/>
    </source>
</evidence>
<feature type="domain" description="SAM-dependent MTase RsmB/NOP-type" evidence="6">
    <location>
        <begin position="34"/>
        <end position="372"/>
    </location>
</feature>
<evidence type="ECO:0000259" key="6">
    <source>
        <dbReference type="PROSITE" id="PS51686"/>
    </source>
</evidence>
<reference evidence="7" key="1">
    <citation type="submission" date="2014-11" db="EMBL/GenBank/DDBJ databases">
        <authorList>
            <person name="Zhu J."/>
            <person name="Qi W."/>
            <person name="Song R."/>
        </authorList>
    </citation>
    <scope>NUCLEOTIDE SEQUENCE</scope>
</reference>
<accession>A0A1B1TG18</accession>
<protein>
    <submittedName>
        <fullName evidence="7">S-adenosyl-L-methionine-dependent methyltransferase superfamily protein</fullName>
    </submittedName>
</protein>
<dbReference type="SUPFAM" id="SSF53335">
    <property type="entry name" value="S-adenosyl-L-methionine-dependent methyltransferases"/>
    <property type="match status" value="1"/>
</dbReference>
<proteinExistence type="inferred from homology"/>
<organism evidence="7">
    <name type="scientific">uncultured Poseidoniia archaeon</name>
    <dbReference type="NCBI Taxonomy" id="1697135"/>
    <lineage>
        <taxon>Archaea</taxon>
        <taxon>Methanobacteriati</taxon>
        <taxon>Thermoplasmatota</taxon>
        <taxon>Candidatus Poseidoniia</taxon>
        <taxon>environmental samples</taxon>
    </lineage>
</organism>
<dbReference type="InterPro" id="IPR001678">
    <property type="entry name" value="MeTrfase_RsmB-F_NOP2_dom"/>
</dbReference>
<feature type="binding site" evidence="5">
    <location>
        <position position="183"/>
    </location>
    <ligand>
        <name>S-adenosyl-L-methionine</name>
        <dbReference type="ChEBI" id="CHEBI:59789"/>
    </ligand>
</feature>
<dbReference type="GO" id="GO:0003723">
    <property type="term" value="F:RNA binding"/>
    <property type="evidence" value="ECO:0007669"/>
    <property type="project" value="UniProtKB-UniRule"/>
</dbReference>
<dbReference type="PRINTS" id="PR02008">
    <property type="entry name" value="RCMTFAMILY"/>
</dbReference>
<dbReference type="GO" id="GO:0001510">
    <property type="term" value="P:RNA methylation"/>
    <property type="evidence" value="ECO:0007669"/>
    <property type="project" value="InterPro"/>
</dbReference>
<feature type="binding site" evidence="5">
    <location>
        <position position="201"/>
    </location>
    <ligand>
        <name>S-adenosyl-L-methionine</name>
        <dbReference type="ChEBI" id="CHEBI:59789"/>
    </ligand>
</feature>
<name>A0A1B1TG18_9ARCH</name>
<evidence type="ECO:0000256" key="3">
    <source>
        <dbReference type="ARBA" id="ARBA00022691"/>
    </source>
</evidence>
<dbReference type="AlphaFoldDB" id="A0A1B1TG18"/>
<dbReference type="CDD" id="cd02440">
    <property type="entry name" value="AdoMet_MTases"/>
    <property type="match status" value="1"/>
</dbReference>
<keyword evidence="3 5" id="KW-0949">S-adenosyl-L-methionine</keyword>
<evidence type="ECO:0000256" key="1">
    <source>
        <dbReference type="ARBA" id="ARBA00022603"/>
    </source>
</evidence>
<keyword evidence="4 5" id="KW-0694">RNA-binding</keyword>
<dbReference type="InterPro" id="IPR049560">
    <property type="entry name" value="MeTrfase_RsmB-F_NOP2_cat"/>
</dbReference>
<dbReference type="GO" id="GO:0008173">
    <property type="term" value="F:RNA methyltransferase activity"/>
    <property type="evidence" value="ECO:0007669"/>
    <property type="project" value="InterPro"/>
</dbReference>
<dbReference type="PROSITE" id="PS51686">
    <property type="entry name" value="SAM_MT_RSMB_NOP"/>
    <property type="match status" value="1"/>
</dbReference>
<dbReference type="PANTHER" id="PTHR22808">
    <property type="entry name" value="NCL1 YEAST -RELATED NOL1/NOP2/FMU SUN DOMAIN-CONTAINING"/>
    <property type="match status" value="1"/>
</dbReference>
<evidence type="ECO:0000256" key="2">
    <source>
        <dbReference type="ARBA" id="ARBA00022679"/>
    </source>
</evidence>
<feature type="binding site" evidence="5">
    <location>
        <position position="156"/>
    </location>
    <ligand>
        <name>S-adenosyl-L-methionine</name>
        <dbReference type="ChEBI" id="CHEBI:59789"/>
    </ligand>
</feature>
<sequence length="592" mass="67059">MANAGWEEEDLDEISRGSCLTKLALELGLELESWVNTTTSPLPETLRVTTSRKDRDWTISELEKMGAKPIAWMPNNSAWQMPFTRGKVPEGYSKRILTILHDSGRITRQEAASMLPVELLNPKDGEMILDLCAAPGSKTTQLAEKIFPEGFVIANEPVSGRANMLISNRARLALPNILINQQDGRHIGRIPPPGFDAVITDVPCTGTATTRKNRKIWKKWTPKSSRGLFELQVSIVERGAKLLRPDGKLVYSTCSIDPCENEAVVAEILRQCPWLELIEIDENLVAGLIMKPGLRQWNILDESGDRVDLTDELPRLPNLKIKHLCYDDRVKFDTEFNSKLENNISQDLIKCRRLYHTDNDTGGFFVAIFRHKPESTPEGIAKAYIPKRKPIPGSTWEPKLMEKPRPNRHSVFLADEETVKQISQSYQIDAHKWSWWSRGKRLNIAPKSVADRLYNRVCPNKRGDLWPEGTFHPLKLIHVGMPTFVNNKGTWRTRQEAIPALEYDLGETCIEVEKDIAIKMLEGWVPTVEEFQETLELEDLNEGPLLLTCELKGSSSLISAWAGVRVSLMINTLERDILRAKLGIEFETKKGE</sequence>
<dbReference type="Pfam" id="PF01189">
    <property type="entry name" value="Methyltr_RsmB-F"/>
    <property type="match status" value="1"/>
</dbReference>
<keyword evidence="1 5" id="KW-0489">Methyltransferase</keyword>
<dbReference type="EMBL" id="KP211929">
    <property type="protein sequence ID" value="ANV81216.1"/>
    <property type="molecule type" value="Genomic_DNA"/>
</dbReference>
<dbReference type="InterPro" id="IPR023267">
    <property type="entry name" value="RCMT"/>
</dbReference>
<keyword evidence="2 5" id="KW-0808">Transferase</keyword>
<feature type="binding site" evidence="5">
    <location>
        <begin position="132"/>
        <end position="138"/>
    </location>
    <ligand>
        <name>S-adenosyl-L-methionine</name>
        <dbReference type="ChEBI" id="CHEBI:59789"/>
    </ligand>
</feature>
<dbReference type="Gene3D" id="3.40.50.150">
    <property type="entry name" value="Vaccinia Virus protein VP39"/>
    <property type="match status" value="1"/>
</dbReference>
<evidence type="ECO:0000256" key="5">
    <source>
        <dbReference type="PROSITE-ProRule" id="PRU01023"/>
    </source>
</evidence>
<evidence type="ECO:0000313" key="7">
    <source>
        <dbReference type="EMBL" id="ANV81216.1"/>
    </source>
</evidence>
<comment type="similarity">
    <text evidence="5">Belongs to the class I-like SAM-binding methyltransferase superfamily. RsmB/NOP family.</text>
</comment>
<reference evidence="7" key="2">
    <citation type="journal article" date="2015" name="ISME J.">
        <title>A new class of marine Euryarchaeota group II from the Mediterranean deep chlorophyll maximum.</title>
        <authorList>
            <person name="Martin-Cuadrado A.B."/>
            <person name="Garcia-Heredia I."/>
            <person name="Molto A.G."/>
            <person name="Lopez-Ubeda R."/>
            <person name="Kimes N."/>
            <person name="Lopez-Garcia P."/>
            <person name="Moreira D."/>
            <person name="Rodriguez-Valera F."/>
        </authorList>
    </citation>
    <scope>NUCLEOTIDE SEQUENCE</scope>
</reference>